<accession>A0A9X1WW13</accession>
<feature type="compositionally biased region" description="Low complexity" evidence="1">
    <location>
        <begin position="22"/>
        <end position="40"/>
    </location>
</feature>
<dbReference type="PROSITE" id="PS51257">
    <property type="entry name" value="PROKAR_LIPOPROTEIN"/>
    <property type="match status" value="1"/>
</dbReference>
<evidence type="ECO:0000313" key="3">
    <source>
        <dbReference type="EMBL" id="MCJ8146224.1"/>
    </source>
</evidence>
<dbReference type="RefSeq" id="WP_241570919.1">
    <property type="nucleotide sequence ID" value="NZ_JAKUML010000006.1"/>
</dbReference>
<protein>
    <submittedName>
        <fullName evidence="3">Uncharacterized protein</fullName>
    </submittedName>
</protein>
<sequence length="401" mass="42940">MKKTLLISMLTMSLIACGGGNSSSSNNESEGETEGNTNTGVLTDGDIAGVSYTTSSGLTGTTNENGEFSYADGDQVTFKIGDVQLGETIDAVARITPLDLAESENSRTNLLVFLQSLDSDGKHDNGISISTTVSTALANQSIDFEQSPEDFISDATFVDTMAQAGLETVVSPSQAMANFQNAFYKDISGVWQYSNQQSGTPINVLIYIDEDGQYLLGEFSAQDQAGQPGLEAGDINWNAVTTSLTPSINIDTNDEWGLSNPVGLHHLNFDGTDLILTEPDIQQTYIFTKVKNQDNQIIGSWQYSKGQVFSFLENGTYFMLDPIGDDQVEIGDSPCGGAGIESGKYTITGSNLIIHDVSIDTNDCAGLSDNQQGQTLPFSIQGNEFQFSPASEGTFTINRII</sequence>
<keyword evidence="4" id="KW-1185">Reference proteome</keyword>
<keyword evidence="2" id="KW-0732">Signal</keyword>
<feature type="signal peptide" evidence="2">
    <location>
        <begin position="1"/>
        <end position="18"/>
    </location>
</feature>
<proteinExistence type="predicted"/>
<evidence type="ECO:0000256" key="1">
    <source>
        <dbReference type="SAM" id="MobiDB-lite"/>
    </source>
</evidence>
<dbReference type="EMBL" id="JAKUML010000006">
    <property type="protein sequence ID" value="MCJ8146224.1"/>
    <property type="molecule type" value="Genomic_DNA"/>
</dbReference>
<feature type="chain" id="PRO_5040724007" evidence="2">
    <location>
        <begin position="19"/>
        <end position="401"/>
    </location>
</feature>
<organism evidence="3 4">
    <name type="scientific">Acinetobacter sedimenti</name>
    <dbReference type="NCBI Taxonomy" id="2919922"/>
    <lineage>
        <taxon>Bacteria</taxon>
        <taxon>Pseudomonadati</taxon>
        <taxon>Pseudomonadota</taxon>
        <taxon>Gammaproteobacteria</taxon>
        <taxon>Moraxellales</taxon>
        <taxon>Moraxellaceae</taxon>
        <taxon>Acinetobacter</taxon>
    </lineage>
</organism>
<dbReference type="Proteomes" id="UP001139701">
    <property type="component" value="Unassembled WGS sequence"/>
</dbReference>
<reference evidence="3" key="1">
    <citation type="submission" date="2022-02" db="EMBL/GenBank/DDBJ databases">
        <title>Acinetobacter A3.8 sp. nov., isolated from Sediment (Zhairuo Island).</title>
        <authorList>
            <person name="Zheng K."/>
        </authorList>
    </citation>
    <scope>NUCLEOTIDE SEQUENCE</scope>
    <source>
        <strain evidence="3">A3.8</strain>
    </source>
</reference>
<evidence type="ECO:0000256" key="2">
    <source>
        <dbReference type="SAM" id="SignalP"/>
    </source>
</evidence>
<comment type="caution">
    <text evidence="3">The sequence shown here is derived from an EMBL/GenBank/DDBJ whole genome shotgun (WGS) entry which is preliminary data.</text>
</comment>
<feature type="region of interest" description="Disordered" evidence="1">
    <location>
        <begin position="19"/>
        <end position="44"/>
    </location>
</feature>
<gene>
    <name evidence="3" type="ORF">MKI79_04780</name>
</gene>
<dbReference type="AlphaFoldDB" id="A0A9X1WW13"/>
<evidence type="ECO:0000313" key="4">
    <source>
        <dbReference type="Proteomes" id="UP001139701"/>
    </source>
</evidence>
<name>A0A9X1WW13_9GAMM</name>